<dbReference type="PROSITE" id="PS50995">
    <property type="entry name" value="HTH_MARR_2"/>
    <property type="match status" value="1"/>
</dbReference>
<dbReference type="InterPro" id="IPR036390">
    <property type="entry name" value="WH_DNA-bd_sf"/>
</dbReference>
<evidence type="ECO:0000259" key="1">
    <source>
        <dbReference type="PROSITE" id="PS50995"/>
    </source>
</evidence>
<dbReference type="PANTHER" id="PTHR33164">
    <property type="entry name" value="TRANSCRIPTIONAL REGULATOR, MARR FAMILY"/>
    <property type="match status" value="1"/>
</dbReference>
<evidence type="ECO:0000313" key="2">
    <source>
        <dbReference type="EMBL" id="MFC4606321.1"/>
    </source>
</evidence>
<evidence type="ECO:0000313" key="3">
    <source>
        <dbReference type="Proteomes" id="UP001595993"/>
    </source>
</evidence>
<dbReference type="PRINTS" id="PR00598">
    <property type="entry name" value="HTHMARR"/>
</dbReference>
<comment type="caution">
    <text evidence="2">The sequence shown here is derived from an EMBL/GenBank/DDBJ whole genome shotgun (WGS) entry which is preliminary data.</text>
</comment>
<dbReference type="InterPro" id="IPR036388">
    <property type="entry name" value="WH-like_DNA-bd_sf"/>
</dbReference>
<dbReference type="EMBL" id="JBHSFE010000003">
    <property type="protein sequence ID" value="MFC4606321.1"/>
    <property type="molecule type" value="Genomic_DNA"/>
</dbReference>
<name>A0ABV9FWD6_9ACTN</name>
<dbReference type="Pfam" id="PF12802">
    <property type="entry name" value="MarR_2"/>
    <property type="match status" value="1"/>
</dbReference>
<keyword evidence="3" id="KW-1185">Reference proteome</keyword>
<dbReference type="RefSeq" id="WP_381190519.1">
    <property type="nucleotide sequence ID" value="NZ_JBHSFE010000003.1"/>
</dbReference>
<proteinExistence type="predicted"/>
<dbReference type="InterPro" id="IPR039422">
    <property type="entry name" value="MarR/SlyA-like"/>
</dbReference>
<gene>
    <name evidence="2" type="ORF">ACFO9E_00540</name>
</gene>
<reference evidence="3" key="1">
    <citation type="journal article" date="2019" name="Int. J. Syst. Evol. Microbiol.">
        <title>The Global Catalogue of Microorganisms (GCM) 10K type strain sequencing project: providing services to taxonomists for standard genome sequencing and annotation.</title>
        <authorList>
            <consortium name="The Broad Institute Genomics Platform"/>
            <consortium name="The Broad Institute Genome Sequencing Center for Infectious Disease"/>
            <person name="Wu L."/>
            <person name="Ma J."/>
        </authorList>
    </citation>
    <scope>NUCLEOTIDE SEQUENCE [LARGE SCALE GENOMIC DNA]</scope>
    <source>
        <strain evidence="3">CGMCC 4.7139</strain>
    </source>
</reference>
<dbReference type="Gene3D" id="1.10.10.10">
    <property type="entry name" value="Winged helix-like DNA-binding domain superfamily/Winged helix DNA-binding domain"/>
    <property type="match status" value="1"/>
</dbReference>
<dbReference type="Proteomes" id="UP001595993">
    <property type="component" value="Unassembled WGS sequence"/>
</dbReference>
<sequence>MTQKDSAGRGRLMDELSTASRRYMASYALFNQALADHLRLHPTDLQCLNLLGLEPGPVTTGRVAELTGLTTGSATRLVDRLERAGYVTRERDAEDRRRVLVTLVPERMAEFGAVWQKLNGSWFDMFDAYSDEEIALLTSHMRRTVELSAAQVERLREGDL</sequence>
<dbReference type="SMART" id="SM00347">
    <property type="entry name" value="HTH_MARR"/>
    <property type="match status" value="1"/>
</dbReference>
<protein>
    <submittedName>
        <fullName evidence="2">MarR family winged helix-turn-helix transcriptional regulator</fullName>
    </submittedName>
</protein>
<accession>A0ABV9FWD6</accession>
<dbReference type="InterPro" id="IPR000835">
    <property type="entry name" value="HTH_MarR-typ"/>
</dbReference>
<feature type="domain" description="HTH marR-type" evidence="1">
    <location>
        <begin position="9"/>
        <end position="146"/>
    </location>
</feature>
<dbReference type="SUPFAM" id="SSF46785">
    <property type="entry name" value="Winged helix' DNA-binding domain"/>
    <property type="match status" value="1"/>
</dbReference>
<dbReference type="PANTHER" id="PTHR33164:SF106">
    <property type="entry name" value="TRANSCRIPTIONAL REGULATORY PROTEIN"/>
    <property type="match status" value="1"/>
</dbReference>
<organism evidence="2 3">
    <name type="scientific">Streptomyces maoxianensis</name>
    <dbReference type="NCBI Taxonomy" id="1459942"/>
    <lineage>
        <taxon>Bacteria</taxon>
        <taxon>Bacillati</taxon>
        <taxon>Actinomycetota</taxon>
        <taxon>Actinomycetes</taxon>
        <taxon>Kitasatosporales</taxon>
        <taxon>Streptomycetaceae</taxon>
        <taxon>Streptomyces</taxon>
    </lineage>
</organism>